<dbReference type="Gene3D" id="1.10.10.10">
    <property type="entry name" value="Winged helix-like DNA-binding domain superfamily/Winged helix DNA-binding domain"/>
    <property type="match status" value="1"/>
</dbReference>
<dbReference type="PANTHER" id="PTHR43214:SF42">
    <property type="entry name" value="TRANSCRIPTIONAL REGULATORY PROTEIN DESR"/>
    <property type="match status" value="1"/>
</dbReference>
<dbReference type="InterPro" id="IPR000792">
    <property type="entry name" value="Tscrpt_reg_LuxR_C"/>
</dbReference>
<dbReference type="PRINTS" id="PR00038">
    <property type="entry name" value="HTHLUXR"/>
</dbReference>
<keyword evidence="4" id="KW-1185">Reference proteome</keyword>
<evidence type="ECO:0000313" key="4">
    <source>
        <dbReference type="Proteomes" id="UP000614741"/>
    </source>
</evidence>
<protein>
    <recommendedName>
        <fullName evidence="2">HTH luxR-type domain-containing protein</fullName>
    </recommendedName>
</protein>
<accession>A0ABQ4DJD1</accession>
<dbReference type="RefSeq" id="WP_203672325.1">
    <property type="nucleotide sequence ID" value="NZ_BONP01000005.1"/>
</dbReference>
<evidence type="ECO:0000259" key="2">
    <source>
        <dbReference type="PROSITE" id="PS50043"/>
    </source>
</evidence>
<proteinExistence type="predicted"/>
<feature type="domain" description="HTH luxR-type" evidence="2">
    <location>
        <begin position="780"/>
        <end position="842"/>
    </location>
</feature>
<dbReference type="SMART" id="SM00421">
    <property type="entry name" value="HTH_LUXR"/>
    <property type="match status" value="1"/>
</dbReference>
<dbReference type="InterPro" id="IPR036388">
    <property type="entry name" value="WH-like_DNA-bd_sf"/>
</dbReference>
<dbReference type="SUPFAM" id="SSF46894">
    <property type="entry name" value="C-terminal effector domain of the bipartite response regulators"/>
    <property type="match status" value="1"/>
</dbReference>
<organism evidence="3 4">
    <name type="scientific">Cellulomonas phragmiteti</name>
    <dbReference type="NCBI Taxonomy" id="478780"/>
    <lineage>
        <taxon>Bacteria</taxon>
        <taxon>Bacillati</taxon>
        <taxon>Actinomycetota</taxon>
        <taxon>Actinomycetes</taxon>
        <taxon>Micrococcales</taxon>
        <taxon>Cellulomonadaceae</taxon>
        <taxon>Cellulomonas</taxon>
    </lineage>
</organism>
<gene>
    <name evidence="3" type="ORF">Cph01nite_12200</name>
</gene>
<dbReference type="InterPro" id="IPR039420">
    <property type="entry name" value="WalR-like"/>
</dbReference>
<sequence length="842" mass="86543">MLGPSARDVVVEGAVDALCGGSAVLLTGLAGAGAWDLAERAAARLGDDGWHVVRLRGSIGVSGRAFAALALGGMSPRGATADAYAAGVARLVDGAGPGRGVVLVRHADLVDADTAAVVAAAGASRLGVLVTSSPGRACRTAALRSTGDLTVCSWEAAPLRFDEMQVLVHRELAGRADVDLVSRVYGLSGGLPGLARAILHGARRDGRLVLQGGVWSAVGEVRSAELVGTVDRLLAGLGGRELRALETLAVLGPVEPVVARRVVPWRTLVALEDAGLLRVLDLGDRDEVVVTPPLVAEHLTAAPGRERLVRTRRRVTREVERPAGQVAVASRGGAQMPSEWGTSRDEAAVLGRRLRRSRATRVDQRRDEWAAAPSTTSGLLWLNALLEAGSGAALLEAVEDEVITHLDPDGVPVVESWRALRLACVERDPGAARRVLVGSTATERTAVLDDTRRRIDLFLGTGPVPTATTPGSDRPEDRYVRGWSLLAAGRVVDAADVLSGEPTAHDPLRVDPRPAAVIAELLDGRVEAAVQHASRLLAEARSALDGAAVESCAYVLALCLALAGRSRALREHLWASLAVGACAPFAPHARAALLTIGASLAANDGRTVPARAMADQVTATALPLGPVPLASAGVAQAQAAVAAGDLGAAAAHGTWLEVDALLDRGCVTAAVLAASAAVDVAVDHPAALRVAAASAGAQGAVLPALGRYVSAVAEGPAARLADVADELRGCGLPVHAVRAYARAAHLATLAGDAGSAGRYLAGAEDVARGARGDLDRLLALVGPVASLSAREVEVARRVAAGAQNREVAAALGVSVRTVDNHLYRIYRKLGVTDREGLARRLA</sequence>
<dbReference type="PROSITE" id="PS00622">
    <property type="entry name" value="HTH_LUXR_1"/>
    <property type="match status" value="1"/>
</dbReference>
<dbReference type="PROSITE" id="PS50043">
    <property type="entry name" value="HTH_LUXR_2"/>
    <property type="match status" value="1"/>
</dbReference>
<comment type="caution">
    <text evidence="3">The sequence shown here is derived from an EMBL/GenBank/DDBJ whole genome shotgun (WGS) entry which is preliminary data.</text>
</comment>
<dbReference type="Proteomes" id="UP000614741">
    <property type="component" value="Unassembled WGS sequence"/>
</dbReference>
<evidence type="ECO:0000256" key="1">
    <source>
        <dbReference type="ARBA" id="ARBA00023125"/>
    </source>
</evidence>
<name>A0ABQ4DJD1_9CELL</name>
<reference evidence="3 4" key="1">
    <citation type="submission" date="2021-01" db="EMBL/GenBank/DDBJ databases">
        <title>Whole genome shotgun sequence of Cellulomonas phragmiteti NBRC 110785.</title>
        <authorList>
            <person name="Komaki H."/>
            <person name="Tamura T."/>
        </authorList>
    </citation>
    <scope>NUCLEOTIDE SEQUENCE [LARGE SCALE GENOMIC DNA]</scope>
    <source>
        <strain evidence="3 4">NBRC 110785</strain>
    </source>
</reference>
<evidence type="ECO:0000313" key="3">
    <source>
        <dbReference type="EMBL" id="GIG39458.1"/>
    </source>
</evidence>
<dbReference type="InterPro" id="IPR016032">
    <property type="entry name" value="Sig_transdc_resp-reg_C-effctor"/>
</dbReference>
<dbReference type="Pfam" id="PF00196">
    <property type="entry name" value="GerE"/>
    <property type="match status" value="1"/>
</dbReference>
<keyword evidence="1" id="KW-0238">DNA-binding</keyword>
<dbReference type="PANTHER" id="PTHR43214">
    <property type="entry name" value="TWO-COMPONENT RESPONSE REGULATOR"/>
    <property type="match status" value="1"/>
</dbReference>
<dbReference type="EMBL" id="BONP01000005">
    <property type="protein sequence ID" value="GIG39458.1"/>
    <property type="molecule type" value="Genomic_DNA"/>
</dbReference>
<dbReference type="CDD" id="cd06170">
    <property type="entry name" value="LuxR_C_like"/>
    <property type="match status" value="1"/>
</dbReference>